<dbReference type="InterPro" id="IPR002629">
    <property type="entry name" value="Met_Synth_C/arc"/>
</dbReference>
<evidence type="ECO:0000256" key="2">
    <source>
        <dbReference type="ARBA" id="ARBA00004681"/>
    </source>
</evidence>
<dbReference type="GO" id="GO:0003871">
    <property type="term" value="F:5-methyltetrahydropteroyltriglutamate-homocysteine S-methyltransferase activity"/>
    <property type="evidence" value="ECO:0007669"/>
    <property type="project" value="UniProtKB-EC"/>
</dbReference>
<dbReference type="InterPro" id="IPR038071">
    <property type="entry name" value="UROD/MetE-like_sf"/>
</dbReference>
<feature type="binding site" evidence="12">
    <location>
        <position position="606"/>
    </location>
    <ligand>
        <name>L-methionine</name>
        <dbReference type="ChEBI" id="CHEBI:57844"/>
    </ligand>
</feature>
<feature type="binding site" evidence="12">
    <location>
        <begin position="438"/>
        <end position="440"/>
    </location>
    <ligand>
        <name>L-methionine</name>
        <dbReference type="ChEBI" id="CHEBI:57844"/>
    </ligand>
</feature>
<comment type="pathway">
    <text evidence="2">Amino-acid biosynthesis; L-methionine biosynthesis via de novo pathway; L-methionine from L-homocysteine (MetE route): step 1/1.</text>
</comment>
<keyword evidence="5" id="KW-0489">Methyltransferase</keyword>
<evidence type="ECO:0000259" key="16">
    <source>
        <dbReference type="Pfam" id="PF08267"/>
    </source>
</evidence>
<dbReference type="SUPFAM" id="SSF51726">
    <property type="entry name" value="UROD/MetE-like"/>
    <property type="match status" value="2"/>
</dbReference>
<dbReference type="AlphaFoldDB" id="A0ABD0VMV3"/>
<dbReference type="EC" id="2.1.1.14" evidence="4"/>
<dbReference type="InterPro" id="IPR013215">
    <property type="entry name" value="Cbl-indep_Met_Synth_N"/>
</dbReference>
<comment type="cofactor">
    <cofactor evidence="13">
        <name>Zn(2+)</name>
        <dbReference type="ChEBI" id="CHEBI:29105"/>
    </cofactor>
    <text evidence="13">Binds 2 Zn(2+) ions per subunit.</text>
</comment>
<keyword evidence="18" id="KW-1185">Reference proteome</keyword>
<keyword evidence="7" id="KW-0808">Transferase</keyword>
<reference evidence="17 18" key="1">
    <citation type="journal article" date="2024" name="Plant Biotechnol. J.">
        <title>Dendrobium thyrsiflorum genome and its molecular insights into genes involved in important horticultural traits.</title>
        <authorList>
            <person name="Chen B."/>
            <person name="Wang J.Y."/>
            <person name="Zheng P.J."/>
            <person name="Li K.L."/>
            <person name="Liang Y.M."/>
            <person name="Chen X.F."/>
            <person name="Zhang C."/>
            <person name="Zhao X."/>
            <person name="He X."/>
            <person name="Zhang G.Q."/>
            <person name="Liu Z.J."/>
            <person name="Xu Q."/>
        </authorList>
    </citation>
    <scope>NUCLEOTIDE SEQUENCE [LARGE SCALE GENOMIC DNA]</scope>
    <source>
        <strain evidence="17">GZMU011</strain>
    </source>
</reference>
<feature type="binding site" evidence="13">
    <location>
        <position position="672"/>
    </location>
    <ligand>
        <name>Zn(2+)</name>
        <dbReference type="ChEBI" id="CHEBI:29105"/>
        <label>1</label>
        <note>catalytic</note>
    </ligand>
</feature>
<evidence type="ECO:0000256" key="5">
    <source>
        <dbReference type="ARBA" id="ARBA00022603"/>
    </source>
</evidence>
<dbReference type="PIRSF" id="PIRSF000382">
    <property type="entry name" value="MeTrfase_B12_ind"/>
    <property type="match status" value="1"/>
</dbReference>
<evidence type="ECO:0000256" key="7">
    <source>
        <dbReference type="ARBA" id="ARBA00022679"/>
    </source>
</evidence>
<evidence type="ECO:0000256" key="9">
    <source>
        <dbReference type="ARBA" id="ARBA00022833"/>
    </source>
</evidence>
<dbReference type="CDD" id="cd03311">
    <property type="entry name" value="CIMS_C_terminal_like"/>
    <property type="match status" value="1"/>
</dbReference>
<feature type="domain" description="Cobalamin-independent methionine synthase MetE C-terminal/archaeal" evidence="15">
    <location>
        <begin position="433"/>
        <end position="756"/>
    </location>
</feature>
<feature type="binding site" evidence="12">
    <location>
        <position position="568"/>
    </location>
    <ligand>
        <name>5-methyltetrahydropteroyltri-L-glutamate</name>
        <dbReference type="ChEBI" id="CHEBI:58207"/>
    </ligand>
</feature>
<dbReference type="InterPro" id="IPR006276">
    <property type="entry name" value="Cobalamin-indep_Met_synthase"/>
</dbReference>
<dbReference type="HAMAP" id="MF_00172">
    <property type="entry name" value="Meth_synth"/>
    <property type="match status" value="1"/>
</dbReference>
<evidence type="ECO:0000256" key="4">
    <source>
        <dbReference type="ARBA" id="ARBA00012034"/>
    </source>
</evidence>
<keyword evidence="9 13" id="KW-0862">Zinc</keyword>
<dbReference type="Pfam" id="PF01717">
    <property type="entry name" value="Meth_synt_2"/>
    <property type="match status" value="1"/>
</dbReference>
<evidence type="ECO:0000256" key="1">
    <source>
        <dbReference type="ARBA" id="ARBA00002777"/>
    </source>
</evidence>
<comment type="catalytic activity">
    <reaction evidence="11">
        <text>5-methyltetrahydropteroyltri-L-glutamate + L-homocysteine = tetrahydropteroyltri-L-glutamate + L-methionine</text>
        <dbReference type="Rhea" id="RHEA:21196"/>
        <dbReference type="ChEBI" id="CHEBI:57844"/>
        <dbReference type="ChEBI" id="CHEBI:58140"/>
        <dbReference type="ChEBI" id="CHEBI:58199"/>
        <dbReference type="ChEBI" id="CHEBI:58207"/>
        <dbReference type="EC" id="2.1.1.14"/>
    </reaction>
</comment>
<accession>A0ABD0VMV3</accession>
<keyword evidence="10" id="KW-0486">Methionine biosynthesis</keyword>
<keyword evidence="8 13" id="KW-0479">Metal-binding</keyword>
<evidence type="ECO:0000313" key="18">
    <source>
        <dbReference type="Proteomes" id="UP001552299"/>
    </source>
</evidence>
<evidence type="ECO:0000256" key="6">
    <source>
        <dbReference type="ARBA" id="ARBA00022605"/>
    </source>
</evidence>
<dbReference type="GO" id="GO:0008705">
    <property type="term" value="F:methionine synthase activity"/>
    <property type="evidence" value="ECO:0007669"/>
    <property type="project" value="UniProtKB-ARBA"/>
</dbReference>
<protein>
    <recommendedName>
        <fullName evidence="4">5-methyltetrahydropteroyltriglutamate--homocysteine S-methyltransferase</fullName>
        <ecNumber evidence="4">2.1.1.14</ecNumber>
    </recommendedName>
</protein>
<feature type="binding site" evidence="12">
    <location>
        <position position="606"/>
    </location>
    <ligand>
        <name>L-homocysteine</name>
        <dbReference type="ChEBI" id="CHEBI:58199"/>
    </ligand>
</feature>
<feature type="binding site" evidence="12">
    <location>
        <position position="491"/>
    </location>
    <ligand>
        <name>L-methionine</name>
        <dbReference type="ChEBI" id="CHEBI:57844"/>
    </ligand>
</feature>
<feature type="domain" description="Cobalamin-independent methionine synthase MetE N-terminal" evidence="16">
    <location>
        <begin position="3"/>
        <end position="316"/>
    </location>
</feature>
<dbReference type="PANTHER" id="PTHR30519">
    <property type="entry name" value="5-METHYLTETRAHYDROPTEROYLTRIGLUTAMATE--HOMOCYSTEINE METHYLTRANSFERASE"/>
    <property type="match status" value="1"/>
</dbReference>
<feature type="active site" description="Proton donor" evidence="14">
    <location>
        <position position="702"/>
    </location>
</feature>
<organism evidence="17 18">
    <name type="scientific">Dendrobium thyrsiflorum</name>
    <name type="common">Pinecone-like raceme dendrobium</name>
    <name type="synonym">Orchid</name>
    <dbReference type="NCBI Taxonomy" id="117978"/>
    <lineage>
        <taxon>Eukaryota</taxon>
        <taxon>Viridiplantae</taxon>
        <taxon>Streptophyta</taxon>
        <taxon>Embryophyta</taxon>
        <taxon>Tracheophyta</taxon>
        <taxon>Spermatophyta</taxon>
        <taxon>Magnoliopsida</taxon>
        <taxon>Liliopsida</taxon>
        <taxon>Asparagales</taxon>
        <taxon>Orchidaceae</taxon>
        <taxon>Epidendroideae</taxon>
        <taxon>Malaxideae</taxon>
        <taxon>Dendrobiinae</taxon>
        <taxon>Dendrobium</taxon>
    </lineage>
</organism>
<comment type="similarity">
    <text evidence="3">Belongs to the vitamin-B12 independent methionine synthase family.</text>
</comment>
<comment type="caution">
    <text evidence="17">The sequence shown here is derived from an EMBL/GenBank/DDBJ whole genome shotgun (WGS) entry which is preliminary data.</text>
</comment>
<dbReference type="FunFam" id="3.20.20.210:FF:000003">
    <property type="entry name" value="5-methyltetrahydropteroyltriglutamate--homocysteine methyltransferase"/>
    <property type="match status" value="1"/>
</dbReference>
<evidence type="ECO:0000256" key="13">
    <source>
        <dbReference type="PIRSR" id="PIRSR000382-2"/>
    </source>
</evidence>
<dbReference type="Gene3D" id="3.20.20.210">
    <property type="match status" value="2"/>
</dbReference>
<feature type="binding site" evidence="12">
    <location>
        <begin position="438"/>
        <end position="440"/>
    </location>
    <ligand>
        <name>L-homocysteine</name>
        <dbReference type="ChEBI" id="CHEBI:58199"/>
    </ligand>
</feature>
<evidence type="ECO:0000256" key="12">
    <source>
        <dbReference type="PIRSR" id="PIRSR000382-1"/>
    </source>
</evidence>
<proteinExistence type="inferred from homology"/>
<keyword evidence="6" id="KW-0028">Amino-acid biosynthesis</keyword>
<feature type="binding site" evidence="13">
    <location>
        <position position="650"/>
    </location>
    <ligand>
        <name>Zn(2+)</name>
        <dbReference type="ChEBI" id="CHEBI:29105"/>
        <label>1</label>
        <note>catalytic</note>
    </ligand>
</feature>
<evidence type="ECO:0000313" key="17">
    <source>
        <dbReference type="EMBL" id="KAL0926400.1"/>
    </source>
</evidence>
<feature type="binding site" evidence="12">
    <location>
        <begin position="522"/>
        <end position="523"/>
    </location>
    <ligand>
        <name>5-methyltetrahydropteroyltri-L-glutamate</name>
        <dbReference type="ChEBI" id="CHEBI:58207"/>
    </ligand>
</feature>
<feature type="binding site" evidence="12">
    <location>
        <position position="116"/>
    </location>
    <ligand>
        <name>5-methyltetrahydropteroyltri-L-glutamate</name>
        <dbReference type="ChEBI" id="CHEBI:58207"/>
    </ligand>
</feature>
<dbReference type="NCBIfam" id="NF003556">
    <property type="entry name" value="PRK05222.1"/>
    <property type="match status" value="1"/>
</dbReference>
<dbReference type="NCBIfam" id="TIGR01371">
    <property type="entry name" value="met_syn_B12ind"/>
    <property type="match status" value="1"/>
</dbReference>
<dbReference type="Proteomes" id="UP001552299">
    <property type="component" value="Unassembled WGS sequence"/>
</dbReference>
<dbReference type="GO" id="GO:0032259">
    <property type="term" value="P:methylation"/>
    <property type="evidence" value="ECO:0007669"/>
    <property type="project" value="UniProtKB-KW"/>
</dbReference>
<feature type="binding site" evidence="13">
    <location>
        <position position="734"/>
    </location>
    <ligand>
        <name>Zn(2+)</name>
        <dbReference type="ChEBI" id="CHEBI:29105"/>
        <label>1</label>
        <note>catalytic</note>
    </ligand>
</feature>
<comment type="function">
    <text evidence="1">Catalyzes the transfer of a methyl group from 5-methyltetrahydrofolate to homocysteine resulting in methionine formation.</text>
</comment>
<name>A0ABD0VMV3_DENTH</name>
<dbReference type="Pfam" id="PF08267">
    <property type="entry name" value="Meth_synt_1"/>
    <property type="match status" value="1"/>
</dbReference>
<dbReference type="EMBL" id="JANQDX010000003">
    <property type="protein sequence ID" value="KAL0926400.1"/>
    <property type="molecule type" value="Genomic_DNA"/>
</dbReference>
<evidence type="ECO:0000259" key="15">
    <source>
        <dbReference type="Pfam" id="PF01717"/>
    </source>
</evidence>
<evidence type="ECO:0000256" key="3">
    <source>
        <dbReference type="ARBA" id="ARBA00009553"/>
    </source>
</evidence>
<evidence type="ECO:0000256" key="14">
    <source>
        <dbReference type="PIRSR" id="PIRSR000382-3"/>
    </source>
</evidence>
<evidence type="ECO:0000256" key="10">
    <source>
        <dbReference type="ARBA" id="ARBA00023167"/>
    </source>
</evidence>
<gene>
    <name evidence="17" type="ORF">M5K25_002629</name>
</gene>
<dbReference type="CDD" id="cd03312">
    <property type="entry name" value="CIMS_N_terminal_like"/>
    <property type="match status" value="1"/>
</dbReference>
<feature type="binding site" evidence="13">
    <location>
        <position position="663"/>
    </location>
    <ligand>
        <name>Zn(2+)</name>
        <dbReference type="ChEBI" id="CHEBI:29105"/>
        <label>1</label>
        <note>catalytic</note>
    </ligand>
</feature>
<feature type="binding site" evidence="13">
    <location>
        <position position="648"/>
    </location>
    <ligand>
        <name>Zn(2+)</name>
        <dbReference type="ChEBI" id="CHEBI:29105"/>
        <label>1</label>
        <note>catalytic</note>
    </ligand>
</feature>
<feature type="binding site" evidence="12">
    <location>
        <position position="18"/>
    </location>
    <ligand>
        <name>5-methyltetrahydropteroyltri-L-glutamate</name>
        <dbReference type="ChEBI" id="CHEBI:58207"/>
    </ligand>
</feature>
<dbReference type="FunFam" id="3.20.20.210:FF:000002">
    <property type="entry name" value="5-methyltetrahydropteroyltriglutamate--homocysteine methyltransferase"/>
    <property type="match status" value="1"/>
</dbReference>
<dbReference type="GO" id="GO:0046872">
    <property type="term" value="F:metal ion binding"/>
    <property type="evidence" value="ECO:0007669"/>
    <property type="project" value="UniProtKB-KW"/>
</dbReference>
<evidence type="ECO:0000256" key="11">
    <source>
        <dbReference type="ARBA" id="ARBA00048690"/>
    </source>
</evidence>
<sequence>MASHIVGYPRMGPKRELKFALESFWDGKSTAEDLQKVSADLRSSIWKQMADAGIKYIPSNTFSYYDQVLDTTALLGAVPERYNWNGGEIGFDTYFSMARGNASVPAMEMTKWFDTNYHFIVPELGPNTKFSYASHKAVSEYKEAKAVGVDTVPVLVGPVTYLLLSKPAKGVEKTFSLLSLLDNILPIYKEVVAELKAAGASWIQFDEPTLVKDLDSHQLEAFTKAYTELESSFSGLKVVIETYFADVPVKAYKTITSLNAITGFGFDLVRGTKTLDVIKSEGFPSGKYLFAGVVDGRNIWANDLAASLSTLEALEGIVGKDKLVVSTSSSLLHTAVDLVNETKLDDEIKSWLAFAAQKVLEVNALAKALAGQKDEAFFSANAAAQASRKSSPRVTNPEVQKAAAALKGSDHRRATNVSARLDAQQKKLNLPILPTTTIGSFPQTIELRRVRREYKANKISEEAYVNAIKEEINKVVKIQEEFDIDVLVHGEPERNDMVEYFGEQLSGFAFTVNGWVQSYGSRCVKPPIIYGDVSRPKAMTVFWSSVAQSMTSRPMKGMLTGPVTILNWSFVRNDQPRFETCYQIALSIKQEVEDLEAAGINVIQIDEAALREGLPLRKSEEAFYLDWAVHSFRITNCGVKDTTQIHTHMCYSNFNDIIHSIIDMDADVITIENSRSDEKLLSVFREGVKYGAGIGPGVYDIHSPRIPSTEEIADRIKKMLAVLETNILWVNPDCGLKTRKYAEVKPALTSMVAAAKQLRTELASAK</sequence>
<feature type="binding site" evidence="13">
    <location>
        <position position="659"/>
    </location>
    <ligand>
        <name>Zn(2+)</name>
        <dbReference type="ChEBI" id="CHEBI:29105"/>
        <label>1</label>
        <note>catalytic</note>
    </ligand>
</feature>
<evidence type="ECO:0000256" key="8">
    <source>
        <dbReference type="ARBA" id="ARBA00022723"/>
    </source>
</evidence>